<evidence type="ECO:0000313" key="5">
    <source>
        <dbReference type="Proteomes" id="UP001174936"/>
    </source>
</evidence>
<dbReference type="PANTHER" id="PTHR43618:SF18">
    <property type="entry name" value="SHORT CHAIN DEHYDROGENASE_REDUCTASE FAMILY (AFU_ORTHOLOGUE AFUA_5G12480)"/>
    <property type="match status" value="1"/>
</dbReference>
<keyword evidence="2" id="KW-0521">NADP</keyword>
<dbReference type="InterPro" id="IPR036291">
    <property type="entry name" value="NAD(P)-bd_dom_sf"/>
</dbReference>
<comment type="caution">
    <text evidence="4">The sequence shown here is derived from an EMBL/GenBank/DDBJ whole genome shotgun (WGS) entry which is preliminary data.</text>
</comment>
<comment type="similarity">
    <text evidence="1">Belongs to the short-chain dehydrogenases/reductases (SDR) family.</text>
</comment>
<evidence type="ECO:0000256" key="3">
    <source>
        <dbReference type="ARBA" id="ARBA00023002"/>
    </source>
</evidence>
<evidence type="ECO:0000313" key="4">
    <source>
        <dbReference type="EMBL" id="KAK0648050.1"/>
    </source>
</evidence>
<dbReference type="InterPro" id="IPR002347">
    <property type="entry name" value="SDR_fam"/>
</dbReference>
<evidence type="ECO:0000256" key="1">
    <source>
        <dbReference type="ARBA" id="ARBA00006484"/>
    </source>
</evidence>
<keyword evidence="5" id="KW-1185">Reference proteome</keyword>
<dbReference type="Gene3D" id="3.40.50.720">
    <property type="entry name" value="NAD(P)-binding Rossmann-like Domain"/>
    <property type="match status" value="1"/>
</dbReference>
<name>A0AA40CR27_9PEZI</name>
<dbReference type="CDD" id="cd05233">
    <property type="entry name" value="SDR_c"/>
    <property type="match status" value="1"/>
</dbReference>
<dbReference type="PANTHER" id="PTHR43618">
    <property type="entry name" value="7-ALPHA-HYDROXYSTEROID DEHYDROGENASE"/>
    <property type="match status" value="1"/>
</dbReference>
<dbReference type="AlphaFoldDB" id="A0AA40CR27"/>
<dbReference type="Pfam" id="PF00106">
    <property type="entry name" value="adh_short"/>
    <property type="match status" value="1"/>
</dbReference>
<sequence length="302" mass="31636">MTSHLTANAVFRVDGMVAVITGGGTGIGLVMARALAENGAAKVYLLGRRLDVLQEVVKEYPSIFVPIQCDVTSKESLQAAVDAVTTQSGFVNLLVANSGVGGSAARWDPSYSISEARQKLFSESSMEDMTQTFHVNTTGAFFTLTAFLELLDAGNKNAIEKGGFGAPYPGGKEPSVQSQVIFTASVASFSRHPLSNPSYAGSKAAIMHLTKHSASAMAQYGIRANALAPGLFPSDLAAGMIGSRKPDEEGPEDPRFIPARRFGGDQDMAGTVLYLASHAGGFCNGTILLMDGGRAAVMPTSY</sequence>
<dbReference type="SUPFAM" id="SSF51735">
    <property type="entry name" value="NAD(P)-binding Rossmann-fold domains"/>
    <property type="match status" value="1"/>
</dbReference>
<evidence type="ECO:0000256" key="2">
    <source>
        <dbReference type="ARBA" id="ARBA00022857"/>
    </source>
</evidence>
<reference evidence="4" key="1">
    <citation type="submission" date="2023-06" db="EMBL/GenBank/DDBJ databases">
        <title>Genome-scale phylogeny and comparative genomics of the fungal order Sordariales.</title>
        <authorList>
            <consortium name="Lawrence Berkeley National Laboratory"/>
            <person name="Hensen N."/>
            <person name="Bonometti L."/>
            <person name="Westerberg I."/>
            <person name="Brannstrom I.O."/>
            <person name="Guillou S."/>
            <person name="Cros-Aarteil S."/>
            <person name="Calhoun S."/>
            <person name="Haridas S."/>
            <person name="Kuo A."/>
            <person name="Mondo S."/>
            <person name="Pangilinan J."/>
            <person name="Riley R."/>
            <person name="Labutti K."/>
            <person name="Andreopoulos B."/>
            <person name="Lipzen A."/>
            <person name="Chen C."/>
            <person name="Yanf M."/>
            <person name="Daum C."/>
            <person name="Ng V."/>
            <person name="Clum A."/>
            <person name="Steindorff A."/>
            <person name="Ohm R."/>
            <person name="Martin F."/>
            <person name="Silar P."/>
            <person name="Natvig D."/>
            <person name="Lalanne C."/>
            <person name="Gautier V."/>
            <person name="Ament-Velasquez S.L."/>
            <person name="Kruys A."/>
            <person name="Hutchinson M.I."/>
            <person name="Powell A.J."/>
            <person name="Barry K."/>
            <person name="Miller A.N."/>
            <person name="Grigoriev I.V."/>
            <person name="Debuchy R."/>
            <person name="Gladieux P."/>
            <person name="Thoren M.H."/>
            <person name="Johannesson H."/>
        </authorList>
    </citation>
    <scope>NUCLEOTIDE SEQUENCE</scope>
    <source>
        <strain evidence="4">SMH2532-1</strain>
    </source>
</reference>
<accession>A0AA40CR27</accession>
<keyword evidence="3" id="KW-0560">Oxidoreductase</keyword>
<dbReference type="PRINTS" id="PR00081">
    <property type="entry name" value="GDHRDH"/>
</dbReference>
<dbReference type="GO" id="GO:0016491">
    <property type="term" value="F:oxidoreductase activity"/>
    <property type="evidence" value="ECO:0007669"/>
    <property type="project" value="UniProtKB-KW"/>
</dbReference>
<proteinExistence type="inferred from homology"/>
<dbReference type="InterPro" id="IPR052178">
    <property type="entry name" value="Sec_Metab_Biosynth_SDR"/>
</dbReference>
<organism evidence="4 5">
    <name type="scientific">Cercophora newfieldiana</name>
    <dbReference type="NCBI Taxonomy" id="92897"/>
    <lineage>
        <taxon>Eukaryota</taxon>
        <taxon>Fungi</taxon>
        <taxon>Dikarya</taxon>
        <taxon>Ascomycota</taxon>
        <taxon>Pezizomycotina</taxon>
        <taxon>Sordariomycetes</taxon>
        <taxon>Sordariomycetidae</taxon>
        <taxon>Sordariales</taxon>
        <taxon>Lasiosphaeriaceae</taxon>
        <taxon>Cercophora</taxon>
    </lineage>
</organism>
<protein>
    <submittedName>
        <fullName evidence="4">Uncharacterized protein</fullName>
    </submittedName>
</protein>
<dbReference type="Pfam" id="PF13561">
    <property type="entry name" value="adh_short_C2"/>
    <property type="match status" value="1"/>
</dbReference>
<gene>
    <name evidence="4" type="ORF">B0T16DRAFT_112133</name>
</gene>
<dbReference type="EMBL" id="JAULSV010000003">
    <property type="protein sequence ID" value="KAK0648050.1"/>
    <property type="molecule type" value="Genomic_DNA"/>
</dbReference>
<dbReference type="Proteomes" id="UP001174936">
    <property type="component" value="Unassembled WGS sequence"/>
</dbReference>